<protein>
    <submittedName>
        <fullName evidence="3">Uncharacterized protein LOC106758272</fullName>
    </submittedName>
</protein>
<dbReference type="PANTHER" id="PTHR33240">
    <property type="entry name" value="OS08G0508500 PROTEIN"/>
    <property type="match status" value="1"/>
</dbReference>
<dbReference type="InterPro" id="IPR021109">
    <property type="entry name" value="Peptidase_aspartic_dom_sf"/>
</dbReference>
<organism evidence="2 3">
    <name type="scientific">Vigna radiata var. radiata</name>
    <name type="common">Mung bean</name>
    <name type="synonym">Phaseolus aureus</name>
    <dbReference type="NCBI Taxonomy" id="3916"/>
    <lineage>
        <taxon>Eukaryota</taxon>
        <taxon>Viridiplantae</taxon>
        <taxon>Streptophyta</taxon>
        <taxon>Embryophyta</taxon>
        <taxon>Tracheophyta</taxon>
        <taxon>Spermatophyta</taxon>
        <taxon>Magnoliopsida</taxon>
        <taxon>eudicotyledons</taxon>
        <taxon>Gunneridae</taxon>
        <taxon>Pentapetalae</taxon>
        <taxon>rosids</taxon>
        <taxon>fabids</taxon>
        <taxon>Fabales</taxon>
        <taxon>Fabaceae</taxon>
        <taxon>Papilionoideae</taxon>
        <taxon>50 kb inversion clade</taxon>
        <taxon>NPAAA clade</taxon>
        <taxon>indigoferoid/millettioid clade</taxon>
        <taxon>Phaseoleae</taxon>
        <taxon>Vigna</taxon>
    </lineage>
</organism>
<dbReference type="RefSeq" id="XP_014496696.1">
    <property type="nucleotide sequence ID" value="XM_014641210.1"/>
</dbReference>
<dbReference type="PANTHER" id="PTHR33240:SF15">
    <property type="entry name" value="GAG-PRO-LIKE PROTEIN"/>
    <property type="match status" value="1"/>
</dbReference>
<feature type="region of interest" description="Disordered" evidence="1">
    <location>
        <begin position="53"/>
        <end position="126"/>
    </location>
</feature>
<accession>A0A1S3TSD3</accession>
<dbReference type="Proteomes" id="UP000087766">
    <property type="component" value="Chromosome 4"/>
</dbReference>
<evidence type="ECO:0000313" key="2">
    <source>
        <dbReference type="Proteomes" id="UP000087766"/>
    </source>
</evidence>
<name>A0A1S3TSD3_VIGRR</name>
<evidence type="ECO:0000256" key="1">
    <source>
        <dbReference type="SAM" id="MobiDB-lite"/>
    </source>
</evidence>
<sequence length="380" mass="43364">MKKRPTPVGADGNKHCLYHQNMGHTTEECVTLRDKIEELIRVGYLKQYIKTAPTELPRRRGPSPAPRRDRDRSQSRPPRRPDNRSKYEDQRHRSRSRSRDRPLRGRINTISGGFAGGGSSTSARKRHVRALRSVNNIQATKKSMLPITFTDDDFHAPDLEQDDPMVITVEIARYEVGKVLVDQGSSANILYWKTFLQMDLSEELIIPFHEQIVGFAGERVDTMGYVDLCTRLGTGRDNDEKKVRYLLVDANTSYNVLLGRPCLNLFGAIVSTPHLTLKYSNERKKIITVRADQKTERECYATGLRMYPRVPRAKIPRSEVAMADLDQRMGTEDRIEPHGRLQPARLGPMENQVTTMAGGLDPVTEDGLRRILWQNRDLFA</sequence>
<dbReference type="Gene3D" id="2.40.70.10">
    <property type="entry name" value="Acid Proteases"/>
    <property type="match status" value="1"/>
</dbReference>
<reference evidence="3" key="2">
    <citation type="submission" date="2025-08" db="UniProtKB">
        <authorList>
            <consortium name="RefSeq"/>
        </authorList>
    </citation>
    <scope>IDENTIFICATION</scope>
    <source>
        <tissue evidence="3">Leaf</tissue>
    </source>
</reference>
<feature type="compositionally biased region" description="Basic and acidic residues" evidence="1">
    <location>
        <begin position="66"/>
        <end position="103"/>
    </location>
</feature>
<dbReference type="CDD" id="cd00303">
    <property type="entry name" value="retropepsin_like"/>
    <property type="match status" value="1"/>
</dbReference>
<gene>
    <name evidence="3" type="primary">LOC106758272</name>
</gene>
<dbReference type="KEGG" id="vra:106758272"/>
<dbReference type="AlphaFoldDB" id="A0A1S3TSD3"/>
<dbReference type="GeneID" id="106758272"/>
<evidence type="ECO:0000313" key="3">
    <source>
        <dbReference type="RefSeq" id="XP_014496696.1"/>
    </source>
</evidence>
<keyword evidence="2" id="KW-1185">Reference proteome</keyword>
<proteinExistence type="predicted"/>
<dbReference type="OrthoDB" id="1302137at2759"/>
<reference evidence="2" key="1">
    <citation type="journal article" date="2014" name="Nat. Commun.">
        <title>Genome sequence of mungbean and insights into evolution within Vigna species.</title>
        <authorList>
            <person name="Kang Y.J."/>
            <person name="Kim S.K."/>
            <person name="Kim M.Y."/>
            <person name="Lestari P."/>
            <person name="Kim K.H."/>
            <person name="Ha B.K."/>
            <person name="Jun T.H."/>
            <person name="Hwang W.J."/>
            <person name="Lee T."/>
            <person name="Lee J."/>
            <person name="Shim S."/>
            <person name="Yoon M.Y."/>
            <person name="Jang Y.E."/>
            <person name="Han K.S."/>
            <person name="Taeprayoon P."/>
            <person name="Yoon N."/>
            <person name="Somta P."/>
            <person name="Tanya P."/>
            <person name="Kim K.S."/>
            <person name="Gwag J.G."/>
            <person name="Moon J.K."/>
            <person name="Lee Y.H."/>
            <person name="Park B.S."/>
            <person name="Bombarely A."/>
            <person name="Doyle J.J."/>
            <person name="Jackson S.A."/>
            <person name="Schafleitner R."/>
            <person name="Srinives P."/>
            <person name="Varshney R.K."/>
            <person name="Lee S.H."/>
        </authorList>
    </citation>
    <scope>NUCLEOTIDE SEQUENCE [LARGE SCALE GENOMIC DNA]</scope>
    <source>
        <strain evidence="2">cv. VC1973A</strain>
    </source>
</reference>